<protein>
    <recommendedName>
        <fullName evidence="2">Ribonuclease R winged-helix domain-containing protein</fullName>
    </recommendedName>
</protein>
<evidence type="ECO:0000313" key="4">
    <source>
        <dbReference type="Proteomes" id="UP000320231"/>
    </source>
</evidence>
<sequence length="166" mass="19161">MRFFMPLANDAIKDVARMKYWTLSDDPHAEREAHKYGNPAPSREYLLAALEAYGKPITHENMSRMLGLEDEELIEAVRRRLAAMERDGQVLRDRRGAYALIDKLDLIKGKVLGHRDGFGFLLRDDGKSQTWYCRRAKCGVFFMVTTYWLGLVGVIAVVVMRRRLPK</sequence>
<dbReference type="InterPro" id="IPR013668">
    <property type="entry name" value="RNase_R_HTH_12"/>
</dbReference>
<dbReference type="KEGG" id="hsr:HSBAA_43960"/>
<keyword evidence="1" id="KW-0472">Membrane</keyword>
<accession>A0A455UA80</accession>
<feature type="transmembrane region" description="Helical" evidence="1">
    <location>
        <begin position="139"/>
        <end position="160"/>
    </location>
</feature>
<keyword evidence="1" id="KW-0812">Transmembrane</keyword>
<dbReference type="AlphaFoldDB" id="A0A455UA80"/>
<evidence type="ECO:0000256" key="1">
    <source>
        <dbReference type="SAM" id="Phobius"/>
    </source>
</evidence>
<feature type="domain" description="Ribonuclease R winged-helix" evidence="2">
    <location>
        <begin position="45"/>
        <end position="103"/>
    </location>
</feature>
<gene>
    <name evidence="3" type="ORF">HSBAA_43960</name>
</gene>
<organism evidence="3 4">
    <name type="scientific">Vreelandella sulfidaeris</name>
    <dbReference type="NCBI Taxonomy" id="115553"/>
    <lineage>
        <taxon>Bacteria</taxon>
        <taxon>Pseudomonadati</taxon>
        <taxon>Pseudomonadota</taxon>
        <taxon>Gammaproteobacteria</taxon>
        <taxon>Oceanospirillales</taxon>
        <taxon>Halomonadaceae</taxon>
        <taxon>Vreelandella</taxon>
    </lineage>
</organism>
<name>A0A455UA80_9GAMM</name>
<dbReference type="SUPFAM" id="SSF50249">
    <property type="entry name" value="Nucleic acid-binding proteins"/>
    <property type="match status" value="1"/>
</dbReference>
<reference evidence="3 4" key="1">
    <citation type="journal article" date="2019" name="Microbiol. Resour. Announc.">
        <title>Complete Genome Sequence of Halomonas sulfidaeris Strain Esulfide1 Isolated from a Metal Sulfide Rock at a Depth of 2,200 Meters, Obtained Using Nanopore Sequencing.</title>
        <authorList>
            <person name="Saito M."/>
            <person name="Nishigata A."/>
            <person name="Galipon J."/>
            <person name="Arakawa K."/>
        </authorList>
    </citation>
    <scope>NUCLEOTIDE SEQUENCE [LARGE SCALE GENOMIC DNA]</scope>
    <source>
        <strain evidence="3 4">ATCC BAA-803</strain>
    </source>
</reference>
<dbReference type="EMBL" id="AP019514">
    <property type="protein sequence ID" value="BBI63090.1"/>
    <property type="molecule type" value="Genomic_DNA"/>
</dbReference>
<dbReference type="Pfam" id="PF08461">
    <property type="entry name" value="WHD_RNase_R"/>
    <property type="match status" value="1"/>
</dbReference>
<evidence type="ECO:0000259" key="2">
    <source>
        <dbReference type="Pfam" id="PF08461"/>
    </source>
</evidence>
<evidence type="ECO:0000313" key="3">
    <source>
        <dbReference type="EMBL" id="BBI63090.1"/>
    </source>
</evidence>
<dbReference type="Proteomes" id="UP000320231">
    <property type="component" value="Chromosome"/>
</dbReference>
<dbReference type="InterPro" id="IPR012340">
    <property type="entry name" value="NA-bd_OB-fold"/>
</dbReference>
<keyword evidence="1" id="KW-1133">Transmembrane helix</keyword>
<proteinExistence type="predicted"/>